<comment type="caution">
    <text evidence="1">The sequence shown here is derived from an EMBL/GenBank/DDBJ whole genome shotgun (WGS) entry which is preliminary data.</text>
</comment>
<accession>A0ABN9DIR4</accession>
<sequence length="57" mass="6330">LTTCPLPTGSGQNDERVAVYKRPLHSLPVRAPWKCAAPQSGARFEEHLCVRSRSCDH</sequence>
<evidence type="ECO:0000313" key="2">
    <source>
        <dbReference type="Proteomes" id="UP001162483"/>
    </source>
</evidence>
<protein>
    <submittedName>
        <fullName evidence="1">Uncharacterized protein</fullName>
    </submittedName>
</protein>
<gene>
    <name evidence="1" type="ORF">SPARVUS_LOCUS7432201</name>
</gene>
<proteinExistence type="predicted"/>
<dbReference type="Proteomes" id="UP001162483">
    <property type="component" value="Unassembled WGS sequence"/>
</dbReference>
<reference evidence="1" key="1">
    <citation type="submission" date="2023-05" db="EMBL/GenBank/DDBJ databases">
        <authorList>
            <person name="Stuckert A."/>
        </authorList>
    </citation>
    <scope>NUCLEOTIDE SEQUENCE</scope>
</reference>
<evidence type="ECO:0000313" key="1">
    <source>
        <dbReference type="EMBL" id="CAI9572352.1"/>
    </source>
</evidence>
<organism evidence="1 2">
    <name type="scientific">Staurois parvus</name>
    <dbReference type="NCBI Taxonomy" id="386267"/>
    <lineage>
        <taxon>Eukaryota</taxon>
        <taxon>Metazoa</taxon>
        <taxon>Chordata</taxon>
        <taxon>Craniata</taxon>
        <taxon>Vertebrata</taxon>
        <taxon>Euteleostomi</taxon>
        <taxon>Amphibia</taxon>
        <taxon>Batrachia</taxon>
        <taxon>Anura</taxon>
        <taxon>Neobatrachia</taxon>
        <taxon>Ranoidea</taxon>
        <taxon>Ranidae</taxon>
        <taxon>Staurois</taxon>
    </lineage>
</organism>
<feature type="non-terminal residue" evidence="1">
    <location>
        <position position="1"/>
    </location>
</feature>
<dbReference type="EMBL" id="CATNWA010014489">
    <property type="protein sequence ID" value="CAI9572352.1"/>
    <property type="molecule type" value="Genomic_DNA"/>
</dbReference>
<keyword evidence="2" id="KW-1185">Reference proteome</keyword>
<name>A0ABN9DIR4_9NEOB</name>